<dbReference type="GO" id="GO:0004826">
    <property type="term" value="F:phenylalanine-tRNA ligase activity"/>
    <property type="evidence" value="ECO:0007669"/>
    <property type="project" value="UniProtKB-UniRule"/>
</dbReference>
<dbReference type="InterPro" id="IPR040659">
    <property type="entry name" value="PhetRS_B1"/>
</dbReference>
<evidence type="ECO:0000256" key="6">
    <source>
        <dbReference type="ARBA" id="ARBA00022723"/>
    </source>
</evidence>
<evidence type="ECO:0000256" key="8">
    <source>
        <dbReference type="ARBA" id="ARBA00022840"/>
    </source>
</evidence>
<dbReference type="Pfam" id="PF03484">
    <property type="entry name" value="B5"/>
    <property type="match status" value="1"/>
</dbReference>
<dbReference type="Proteomes" id="UP000037210">
    <property type="component" value="Unassembled WGS sequence"/>
</dbReference>
<dbReference type="InterPro" id="IPR045060">
    <property type="entry name" value="Phe-tRNA-ligase_IIc_bsu"/>
</dbReference>
<dbReference type="NCBIfam" id="TIGR00471">
    <property type="entry name" value="pheT_arch"/>
    <property type="match status" value="1"/>
</dbReference>
<feature type="domain" description="B5" evidence="13">
    <location>
        <begin position="272"/>
        <end position="346"/>
    </location>
</feature>
<organism evidence="14 15">
    <name type="scientific">miscellaneous Crenarchaeota group-15 archaeon DG-45</name>
    <dbReference type="NCBI Taxonomy" id="1685127"/>
    <lineage>
        <taxon>Archaea</taxon>
        <taxon>Candidatus Bathyarchaeota</taxon>
        <taxon>MCG-15</taxon>
    </lineage>
</organism>
<evidence type="ECO:0000313" key="15">
    <source>
        <dbReference type="Proteomes" id="UP000037210"/>
    </source>
</evidence>
<evidence type="ECO:0000256" key="3">
    <source>
        <dbReference type="ARBA" id="ARBA00007438"/>
    </source>
</evidence>
<dbReference type="InterPro" id="IPR045864">
    <property type="entry name" value="aa-tRNA-synth_II/BPL/LPL"/>
</dbReference>
<dbReference type="AlphaFoldDB" id="A0A0M0BRM3"/>
<gene>
    <name evidence="12" type="primary">pheT</name>
    <name evidence="14" type="ORF">AC482_02815</name>
</gene>
<dbReference type="SUPFAM" id="SSF55681">
    <property type="entry name" value="Class II aaRS and biotin synthetases"/>
    <property type="match status" value="1"/>
</dbReference>
<evidence type="ECO:0000259" key="13">
    <source>
        <dbReference type="PROSITE" id="PS51483"/>
    </source>
</evidence>
<keyword evidence="8 12" id="KW-0067">ATP-binding</keyword>
<dbReference type="GO" id="GO:0000287">
    <property type="term" value="F:magnesium ion binding"/>
    <property type="evidence" value="ECO:0007669"/>
    <property type="project" value="InterPro"/>
</dbReference>
<feature type="binding site" evidence="12">
    <location>
        <position position="330"/>
    </location>
    <ligand>
        <name>Mg(2+)</name>
        <dbReference type="ChEBI" id="CHEBI:18420"/>
        <note>shared with alpha subunit</note>
    </ligand>
</feature>
<dbReference type="InterPro" id="IPR022918">
    <property type="entry name" value="Phe_tRNA_ligase_beta2_arc"/>
</dbReference>
<evidence type="ECO:0000256" key="2">
    <source>
        <dbReference type="ARBA" id="ARBA00004496"/>
    </source>
</evidence>
<dbReference type="InterPro" id="IPR009061">
    <property type="entry name" value="DNA-bd_dom_put_sf"/>
</dbReference>
<dbReference type="SUPFAM" id="SSF46955">
    <property type="entry name" value="Putative DNA-binding domain"/>
    <property type="match status" value="2"/>
</dbReference>
<comment type="subunit">
    <text evidence="12">Tetramer of two alpha and two beta subunits.</text>
</comment>
<dbReference type="InterPro" id="IPR005146">
    <property type="entry name" value="B3/B4_tRNA-bd"/>
</dbReference>
<evidence type="ECO:0000256" key="5">
    <source>
        <dbReference type="ARBA" id="ARBA00022598"/>
    </source>
</evidence>
<dbReference type="Gene3D" id="3.30.930.10">
    <property type="entry name" value="Bira Bifunctional Protein, Domain 2"/>
    <property type="match status" value="1"/>
</dbReference>
<name>A0A0M0BRM3_9ARCH</name>
<dbReference type="EC" id="6.1.1.20" evidence="12"/>
<evidence type="ECO:0000256" key="4">
    <source>
        <dbReference type="ARBA" id="ARBA00022490"/>
    </source>
</evidence>
<dbReference type="InterPro" id="IPR005147">
    <property type="entry name" value="tRNA_synthase_B5-dom"/>
</dbReference>
<dbReference type="PANTHER" id="PTHR10947:SF0">
    <property type="entry name" value="PHENYLALANINE--TRNA LIGASE BETA SUBUNIT"/>
    <property type="match status" value="1"/>
</dbReference>
<evidence type="ECO:0000256" key="12">
    <source>
        <dbReference type="HAMAP-Rule" id="MF_00284"/>
    </source>
</evidence>
<feature type="binding site" evidence="12">
    <location>
        <position position="334"/>
    </location>
    <ligand>
        <name>Mg(2+)</name>
        <dbReference type="ChEBI" id="CHEBI:18420"/>
        <note>shared with alpha subunit</note>
    </ligand>
</feature>
<dbReference type="HAMAP" id="MF_00284">
    <property type="entry name" value="Phe_tRNA_synth_beta2"/>
    <property type="match status" value="1"/>
</dbReference>
<comment type="caution">
    <text evidence="14">The sequence shown here is derived from an EMBL/GenBank/DDBJ whole genome shotgun (WGS) entry which is preliminary data.</text>
</comment>
<proteinExistence type="inferred from homology"/>
<dbReference type="EMBL" id="LFWZ01000019">
    <property type="protein sequence ID" value="KON30886.1"/>
    <property type="molecule type" value="Genomic_DNA"/>
</dbReference>
<dbReference type="Pfam" id="PF03483">
    <property type="entry name" value="B3_4"/>
    <property type="match status" value="1"/>
</dbReference>
<dbReference type="GO" id="GO:0009328">
    <property type="term" value="C:phenylalanine-tRNA ligase complex"/>
    <property type="evidence" value="ECO:0007669"/>
    <property type="project" value="TreeGrafter"/>
</dbReference>
<feature type="binding site" evidence="12">
    <location>
        <position position="333"/>
    </location>
    <ligand>
        <name>Mg(2+)</name>
        <dbReference type="ChEBI" id="CHEBI:18420"/>
        <note>shared with alpha subunit</note>
    </ligand>
</feature>
<dbReference type="InterPro" id="IPR041616">
    <property type="entry name" value="PheRS_beta_core"/>
</dbReference>
<dbReference type="Gene3D" id="3.30.56.10">
    <property type="match status" value="2"/>
</dbReference>
<accession>A0A0M0BRM3</accession>
<reference evidence="14 15" key="1">
    <citation type="submission" date="2015-06" db="EMBL/GenBank/DDBJ databases">
        <title>New insights into the roles of widespread benthic archaea in carbon and nitrogen cycling.</title>
        <authorList>
            <person name="Lazar C.S."/>
            <person name="Baker B.J."/>
            <person name="Seitz K.W."/>
            <person name="Hyde A.S."/>
            <person name="Dick G.J."/>
            <person name="Hinrichs K.-U."/>
            <person name="Teske A.P."/>
        </authorList>
    </citation>
    <scope>NUCLEOTIDE SEQUENCE [LARGE SCALE GENOMIC DNA]</scope>
    <source>
        <strain evidence="14">DG-45</strain>
    </source>
</reference>
<comment type="similarity">
    <text evidence="3 12">Belongs to the phenylalanyl-tRNA synthetase beta subunit family. Type 2 subfamily.</text>
</comment>
<dbReference type="InterPro" id="IPR020825">
    <property type="entry name" value="Phe-tRNA_synthase-like_B3/B4"/>
</dbReference>
<dbReference type="FunFam" id="3.50.40.10:FF:000003">
    <property type="entry name" value="Phenylalanine--tRNA ligase beta subunit"/>
    <property type="match status" value="1"/>
</dbReference>
<keyword evidence="11 12" id="KW-0030">Aminoacyl-tRNA synthetase</keyword>
<evidence type="ECO:0000256" key="1">
    <source>
        <dbReference type="ARBA" id="ARBA00001946"/>
    </source>
</evidence>
<evidence type="ECO:0000256" key="10">
    <source>
        <dbReference type="ARBA" id="ARBA00022917"/>
    </source>
</evidence>
<keyword evidence="4 12" id="KW-0963">Cytoplasm</keyword>
<protein>
    <recommendedName>
        <fullName evidence="12">Phenylalanine--tRNA ligase beta subunit</fullName>
        <ecNumber evidence="12">6.1.1.20</ecNumber>
    </recommendedName>
    <alternativeName>
        <fullName evidence="12">Phenylalanyl-tRNA synthetase beta subunit</fullName>
        <shortName evidence="12">PheRS</shortName>
    </alternativeName>
</protein>
<keyword evidence="7 12" id="KW-0547">Nucleotide-binding</keyword>
<dbReference type="Pfam" id="PF18262">
    <property type="entry name" value="PhetRS_B1"/>
    <property type="match status" value="1"/>
</dbReference>
<dbReference type="Pfam" id="PF17759">
    <property type="entry name" value="tRNA_synthFbeta"/>
    <property type="match status" value="1"/>
</dbReference>
<comment type="cofactor">
    <cofactor evidence="1 12">
        <name>Mg(2+)</name>
        <dbReference type="ChEBI" id="CHEBI:18420"/>
    </cofactor>
</comment>
<keyword evidence="9 12" id="KW-0460">Magnesium</keyword>
<dbReference type="Gene3D" id="3.50.40.10">
    <property type="entry name" value="Phenylalanyl-trna Synthetase, Chain B, domain 3"/>
    <property type="match status" value="1"/>
</dbReference>
<dbReference type="SMART" id="SM00874">
    <property type="entry name" value="B5"/>
    <property type="match status" value="1"/>
</dbReference>
<dbReference type="GO" id="GO:0005524">
    <property type="term" value="F:ATP binding"/>
    <property type="evidence" value="ECO:0007669"/>
    <property type="project" value="UniProtKB-UniRule"/>
</dbReference>
<dbReference type="PATRIC" id="fig|1685127.3.peg.754"/>
<feature type="binding site" evidence="12">
    <location>
        <position position="324"/>
    </location>
    <ligand>
        <name>Mg(2+)</name>
        <dbReference type="ChEBI" id="CHEBI:18420"/>
        <note>shared with alpha subunit</note>
    </ligand>
</feature>
<dbReference type="CDD" id="cd00769">
    <property type="entry name" value="PheRS_beta_core"/>
    <property type="match status" value="1"/>
</dbReference>
<dbReference type="SMART" id="SM00873">
    <property type="entry name" value="B3_4"/>
    <property type="match status" value="1"/>
</dbReference>
<keyword evidence="5 12" id="KW-0436">Ligase</keyword>
<dbReference type="PANTHER" id="PTHR10947">
    <property type="entry name" value="PHENYLALANYL-TRNA SYNTHETASE BETA CHAIN AND LEUCINE-RICH REPEAT-CONTAINING PROTEIN 47"/>
    <property type="match status" value="1"/>
</dbReference>
<dbReference type="InterPro" id="IPR004531">
    <property type="entry name" value="Phe-tRNA-synth_IIc_bsu_arc_euk"/>
</dbReference>
<evidence type="ECO:0000256" key="7">
    <source>
        <dbReference type="ARBA" id="ARBA00022741"/>
    </source>
</evidence>
<comment type="subcellular location">
    <subcellularLocation>
        <location evidence="2 12">Cytoplasm</location>
    </subcellularLocation>
</comment>
<dbReference type="GO" id="GO:0006432">
    <property type="term" value="P:phenylalanyl-tRNA aminoacylation"/>
    <property type="evidence" value="ECO:0007669"/>
    <property type="project" value="UniProtKB-UniRule"/>
</dbReference>
<evidence type="ECO:0000313" key="14">
    <source>
        <dbReference type="EMBL" id="KON30886.1"/>
    </source>
</evidence>
<evidence type="ECO:0000256" key="9">
    <source>
        <dbReference type="ARBA" id="ARBA00022842"/>
    </source>
</evidence>
<sequence length="557" mass="62323">MPVIEVRLADLRELLGVEVTVDELSDRLPMMGTEWKGVTEEGFQLEVFPNRPDLLSIEGLARAYASFTGRRTGLVEYRVRDSDYAVHVDRKVEGVRPYFVTAAVKSIEFDDALIRSIIQMQEKLHVTHGRRRRKVAIGLHNLEPIEFPVAYTTKPPGFRFRPLGERFEMSLTQILAELHTGRDYGWIVEGFEEYPMILDAKGMVLSMPPIINGEYTRIDEATRDIFIDVTGTDMKAITEALNIIVTTFADRGAEIFSVRNHYPDGGVTTPDLSPHAMKLDNSYVVKNLGVELRPEDTARYLEMMGHGALPGETLTVNVPSYRTDVMHPIDLVEDVAIAHGYDRFVPTIPKIATQAAGENPIEVFSRGLRNFLVGLGLQEVMTFMMTNEGNLFERMCLPDEPVAETENPKTNEYTVLRNRLLPSLMEVLSLNKHHPYPQSLFEVDDVVLLDEHEETGARTARRLAVALCHGRANFSEAKAVMNCILDNLGLTEVETEAGGPPCFTEGRKLVAGVDGRPLCWAGELRPEALERWGLEMPVAALEMDVDALFDLALKGAD</sequence>
<keyword evidence="10 12" id="KW-0648">Protein biosynthesis</keyword>
<dbReference type="PROSITE" id="PS51483">
    <property type="entry name" value="B5"/>
    <property type="match status" value="1"/>
</dbReference>
<dbReference type="GO" id="GO:0003723">
    <property type="term" value="F:RNA binding"/>
    <property type="evidence" value="ECO:0007669"/>
    <property type="project" value="InterPro"/>
</dbReference>
<comment type="catalytic activity">
    <reaction evidence="12">
        <text>tRNA(Phe) + L-phenylalanine + ATP = L-phenylalanyl-tRNA(Phe) + AMP + diphosphate + H(+)</text>
        <dbReference type="Rhea" id="RHEA:19413"/>
        <dbReference type="Rhea" id="RHEA-COMP:9668"/>
        <dbReference type="Rhea" id="RHEA-COMP:9699"/>
        <dbReference type="ChEBI" id="CHEBI:15378"/>
        <dbReference type="ChEBI" id="CHEBI:30616"/>
        <dbReference type="ChEBI" id="CHEBI:33019"/>
        <dbReference type="ChEBI" id="CHEBI:58095"/>
        <dbReference type="ChEBI" id="CHEBI:78442"/>
        <dbReference type="ChEBI" id="CHEBI:78531"/>
        <dbReference type="ChEBI" id="CHEBI:456215"/>
        <dbReference type="EC" id="6.1.1.20"/>
    </reaction>
</comment>
<keyword evidence="6 12" id="KW-0479">Metal-binding</keyword>
<evidence type="ECO:0000256" key="11">
    <source>
        <dbReference type="ARBA" id="ARBA00023146"/>
    </source>
</evidence>